<reference evidence="2 3" key="1">
    <citation type="submission" date="2012-08" db="EMBL/GenBank/DDBJ databases">
        <title>Oryza genome evolution.</title>
        <authorList>
            <person name="Wing R.A."/>
        </authorList>
    </citation>
    <scope>NUCLEOTIDE SEQUENCE</scope>
</reference>
<reference evidence="3" key="2">
    <citation type="submission" date="2013-12" db="EMBL/GenBank/DDBJ databases">
        <authorList>
            <person name="Yu Y."/>
            <person name="Lee S."/>
            <person name="de Baynast K."/>
            <person name="Wissotski M."/>
            <person name="Liu L."/>
            <person name="Talag J."/>
            <person name="Goicoechea J."/>
            <person name="Angelova A."/>
            <person name="Jetty R."/>
            <person name="Kudrna D."/>
            <person name="Golser W."/>
            <person name="Rivera L."/>
            <person name="Zhang J."/>
            <person name="Wing R."/>
        </authorList>
    </citation>
    <scope>NUCLEOTIDE SEQUENCE</scope>
</reference>
<organism evidence="2 3">
    <name type="scientific">Leersia perrieri</name>
    <dbReference type="NCBI Taxonomy" id="77586"/>
    <lineage>
        <taxon>Eukaryota</taxon>
        <taxon>Viridiplantae</taxon>
        <taxon>Streptophyta</taxon>
        <taxon>Embryophyta</taxon>
        <taxon>Tracheophyta</taxon>
        <taxon>Spermatophyta</taxon>
        <taxon>Magnoliopsida</taxon>
        <taxon>Liliopsida</taxon>
        <taxon>Poales</taxon>
        <taxon>Poaceae</taxon>
        <taxon>BOP clade</taxon>
        <taxon>Oryzoideae</taxon>
        <taxon>Oryzeae</taxon>
        <taxon>Oryzinae</taxon>
        <taxon>Leersia</taxon>
    </lineage>
</organism>
<feature type="domain" description="KIB1-4 beta-propeller" evidence="1">
    <location>
        <begin position="43"/>
        <end position="313"/>
    </location>
</feature>
<keyword evidence="3" id="KW-1185">Reference proteome</keyword>
<dbReference type="Proteomes" id="UP000032180">
    <property type="component" value="Chromosome 9"/>
</dbReference>
<evidence type="ECO:0000313" key="3">
    <source>
        <dbReference type="Proteomes" id="UP000032180"/>
    </source>
</evidence>
<dbReference type="AlphaFoldDB" id="A0A0D9XDC7"/>
<name>A0A0D9XDC7_9ORYZ</name>
<dbReference type="Pfam" id="PF03478">
    <property type="entry name" value="Beta-prop_KIB1-4"/>
    <property type="match status" value="1"/>
</dbReference>
<dbReference type="InterPro" id="IPR005174">
    <property type="entry name" value="KIB1-4_b-propeller"/>
</dbReference>
<dbReference type="eggNOG" id="ENOG502RQG7">
    <property type="taxonomic scope" value="Eukaryota"/>
</dbReference>
<dbReference type="EnsemblPlants" id="LPERR09G06180.1">
    <property type="protein sequence ID" value="LPERR09G06180.1"/>
    <property type="gene ID" value="LPERR09G06180"/>
</dbReference>
<evidence type="ECO:0000313" key="2">
    <source>
        <dbReference type="EnsemblPlants" id="LPERR09G06180.1"/>
    </source>
</evidence>
<dbReference type="PANTHER" id="PTHR33127">
    <property type="entry name" value="TRANSMEMBRANE PROTEIN"/>
    <property type="match status" value="1"/>
</dbReference>
<dbReference type="Gramene" id="LPERR09G06180.1">
    <property type="protein sequence ID" value="LPERR09G06180.1"/>
    <property type="gene ID" value="LPERR09G06180"/>
</dbReference>
<dbReference type="PANTHER" id="PTHR33127:SF5">
    <property type="entry name" value="TRANSMEMBRANE PROTEIN"/>
    <property type="match status" value="1"/>
</dbReference>
<dbReference type="HOGENOM" id="CLU_032864_3_0_1"/>
<evidence type="ECO:0000259" key="1">
    <source>
        <dbReference type="Pfam" id="PF03478"/>
    </source>
</evidence>
<protein>
    <recommendedName>
        <fullName evidence="1">KIB1-4 beta-propeller domain-containing protein</fullName>
    </recommendedName>
</protein>
<dbReference type="STRING" id="77586.A0A0D9XDC7"/>
<proteinExistence type="predicted"/>
<reference evidence="2" key="3">
    <citation type="submission" date="2015-04" db="UniProtKB">
        <authorList>
            <consortium name="EnsemblPlants"/>
        </authorList>
    </citation>
    <scope>IDENTIFICATION</scope>
</reference>
<sequence>MEESDDASQLDPKLAPLLLFYHNNSTFLYSMPTRTLLPAGSGDDISDMLRRHLCWTTPQGWLLMARPATPDTLLWDPFTRRGFVLPPDTDGDVFHRRGRHLICLLSRSRPTDPGCVVLVVDLTEPVLWYCRPSGDGGGGGGGGRDRNWVKHEYLQPGTLHHELRDIVHSSMGSITAINGKFYVDVINKSYVVVLEFSPEPVFTLIDGVDSKDRIGRGYTRHSKIYVESDGELYCVYICHPIRCDRIVARVVVYKLDVMAKGSTWVKASSLGGRAIIVLPGRFVVASFNAVEAGLEANCIYYWLEGQKALYVYNMERGTTAVYNPGADLPNHLSPVLVVMPIR</sequence>
<accession>A0A0D9XDC7</accession>